<comment type="similarity">
    <text evidence="4">Belongs to the DXR family.</text>
</comment>
<dbReference type="InterPro" id="IPR013644">
    <property type="entry name" value="DXP_reductoisomerase_C"/>
</dbReference>
<dbReference type="Pfam" id="PF13288">
    <property type="entry name" value="DXPR_C"/>
    <property type="match status" value="1"/>
</dbReference>
<evidence type="ECO:0000256" key="8">
    <source>
        <dbReference type="ARBA" id="ARBA00023002"/>
    </source>
</evidence>
<dbReference type="InterPro" id="IPR013512">
    <property type="entry name" value="DXP_reductoisomerase_N"/>
</dbReference>
<evidence type="ECO:0000313" key="15">
    <source>
        <dbReference type="EMBL" id="CAB4629813.1"/>
    </source>
</evidence>
<dbReference type="Pfam" id="PF08436">
    <property type="entry name" value="DXP_redisom_C"/>
    <property type="match status" value="1"/>
</dbReference>
<keyword evidence="8" id="KW-0560">Oxidoreductase</keyword>
<sequence length="398" mass="41721">MSLTRVALAGSTGSIGTQALDVIEAEADRFELSAIGATGRQPEVIIEQARRYRPSVVAISDPEAAQSIAAELPGVEVRGGADAMASLALEADVVVNGVVGFAGLSVTLATLEAGRRLALANKESLIAAGPVVQVARRTPGAELVPVDSEHGAIHQCLRATDNRNRVSRLLLTASGGPFRGRTADDLANVTIENALAHPTWSMGPKITIDSSTLMNKGLEVIEAHELFGTPAGDAGYGIGFEDIDVVVHPQSIVHSMVEFTDASTIAQLSTPDMRLPIGYALAWPDRISTPFGRIDWTNLGRLDFEPPDLEAFPCLALAYAAGRSGGTAPAWISAANEVAVDAFLNGQIAWRAIASVIAATLDRHDGAPATDADAVIDADSQARRIAHEELNSFASVVR</sequence>
<evidence type="ECO:0000256" key="5">
    <source>
        <dbReference type="ARBA" id="ARBA00012366"/>
    </source>
</evidence>
<feature type="domain" description="DXP reductoisomerase C-terminal" evidence="14">
    <location>
        <begin position="268"/>
        <end position="384"/>
    </location>
</feature>
<dbReference type="InterPro" id="IPR026877">
    <property type="entry name" value="DXPR_C"/>
</dbReference>
<feature type="domain" description="1-deoxy-D-xylulose 5-phosphate reductoisomerase N-terminal" evidence="12">
    <location>
        <begin position="7"/>
        <end position="129"/>
    </location>
</feature>
<dbReference type="InterPro" id="IPR036291">
    <property type="entry name" value="NAD(P)-bd_dom_sf"/>
</dbReference>
<comment type="cofactor">
    <cofactor evidence="1">
        <name>Mn(2+)</name>
        <dbReference type="ChEBI" id="CHEBI:29035"/>
    </cofactor>
</comment>
<comment type="cofactor">
    <cofactor evidence="2">
        <name>Mg(2+)</name>
        <dbReference type="ChEBI" id="CHEBI:18420"/>
    </cofactor>
</comment>
<dbReference type="HAMAP" id="MF_00183">
    <property type="entry name" value="DXP_reductoisom"/>
    <property type="match status" value="1"/>
</dbReference>
<accession>A0A6J6J011</accession>
<dbReference type="GO" id="GO:0030604">
    <property type="term" value="F:1-deoxy-D-xylulose-5-phosphate reductoisomerase activity"/>
    <property type="evidence" value="ECO:0007669"/>
    <property type="project" value="UniProtKB-EC"/>
</dbReference>
<dbReference type="SUPFAM" id="SSF55347">
    <property type="entry name" value="Glyceraldehyde-3-phosphate dehydrogenase-like, C-terminal domain"/>
    <property type="match status" value="1"/>
</dbReference>
<dbReference type="UniPathway" id="UPA00056">
    <property type="reaction ID" value="UER00092"/>
</dbReference>
<evidence type="ECO:0000259" key="14">
    <source>
        <dbReference type="Pfam" id="PF13288"/>
    </source>
</evidence>
<dbReference type="Gene3D" id="3.40.50.720">
    <property type="entry name" value="NAD(P)-binding Rossmann-like Domain"/>
    <property type="match status" value="1"/>
</dbReference>
<dbReference type="Gene3D" id="1.10.1740.10">
    <property type="match status" value="1"/>
</dbReference>
<dbReference type="GO" id="GO:0051484">
    <property type="term" value="P:isopentenyl diphosphate biosynthetic process, methylerythritol 4-phosphate pathway involved in terpenoid biosynthetic process"/>
    <property type="evidence" value="ECO:0007669"/>
    <property type="project" value="TreeGrafter"/>
</dbReference>
<dbReference type="GO" id="GO:0070402">
    <property type="term" value="F:NADPH binding"/>
    <property type="evidence" value="ECO:0007669"/>
    <property type="project" value="InterPro"/>
</dbReference>
<dbReference type="EC" id="1.1.1.267" evidence="5"/>
<comment type="pathway">
    <text evidence="3">Isoprenoid biosynthesis; isopentenyl diphosphate biosynthesis via DXP pathway; isopentenyl diphosphate from 1-deoxy-D-xylulose 5-phosphate: step 1/6.</text>
</comment>
<evidence type="ECO:0000256" key="7">
    <source>
        <dbReference type="ARBA" id="ARBA00022857"/>
    </source>
</evidence>
<keyword evidence="10" id="KW-0414">Isoprene biosynthesis</keyword>
<gene>
    <name evidence="15" type="ORF">UFOPK2000_00643</name>
</gene>
<dbReference type="PANTHER" id="PTHR30525">
    <property type="entry name" value="1-DEOXY-D-XYLULOSE 5-PHOSPHATE REDUCTOISOMERASE"/>
    <property type="match status" value="1"/>
</dbReference>
<dbReference type="InterPro" id="IPR036169">
    <property type="entry name" value="DXPR_C_sf"/>
</dbReference>
<dbReference type="FunFam" id="3.40.50.720:FF:000045">
    <property type="entry name" value="1-deoxy-D-xylulose 5-phosphate reductoisomerase"/>
    <property type="match status" value="1"/>
</dbReference>
<evidence type="ECO:0000259" key="13">
    <source>
        <dbReference type="Pfam" id="PF08436"/>
    </source>
</evidence>
<name>A0A6J6J011_9ZZZZ</name>
<dbReference type="SUPFAM" id="SSF51735">
    <property type="entry name" value="NAD(P)-binding Rossmann-fold domains"/>
    <property type="match status" value="1"/>
</dbReference>
<comment type="catalytic activity">
    <reaction evidence="11">
        <text>2-C-methyl-D-erythritol 4-phosphate + NADP(+) = 1-deoxy-D-xylulose 5-phosphate + NADPH + H(+)</text>
        <dbReference type="Rhea" id="RHEA:13717"/>
        <dbReference type="ChEBI" id="CHEBI:15378"/>
        <dbReference type="ChEBI" id="CHEBI:57783"/>
        <dbReference type="ChEBI" id="CHEBI:57792"/>
        <dbReference type="ChEBI" id="CHEBI:58262"/>
        <dbReference type="ChEBI" id="CHEBI:58349"/>
        <dbReference type="EC" id="1.1.1.267"/>
    </reaction>
    <physiologicalReaction direction="right-to-left" evidence="11">
        <dbReference type="Rhea" id="RHEA:13719"/>
    </physiologicalReaction>
</comment>
<evidence type="ECO:0000256" key="9">
    <source>
        <dbReference type="ARBA" id="ARBA00023211"/>
    </source>
</evidence>
<feature type="domain" description="1-deoxy-D-xylulose 5-phosphate reductoisomerase C-terminal" evidence="13">
    <location>
        <begin position="143"/>
        <end position="227"/>
    </location>
</feature>
<evidence type="ECO:0000259" key="12">
    <source>
        <dbReference type="Pfam" id="PF02670"/>
    </source>
</evidence>
<dbReference type="NCBIfam" id="TIGR00243">
    <property type="entry name" value="Dxr"/>
    <property type="match status" value="1"/>
</dbReference>
<keyword evidence="9" id="KW-0464">Manganese</keyword>
<dbReference type="Pfam" id="PF02670">
    <property type="entry name" value="DXP_reductoisom"/>
    <property type="match status" value="1"/>
</dbReference>
<evidence type="ECO:0000256" key="4">
    <source>
        <dbReference type="ARBA" id="ARBA00006825"/>
    </source>
</evidence>
<protein>
    <recommendedName>
        <fullName evidence="5">1-deoxy-D-xylulose-5-phosphate reductoisomerase</fullName>
        <ecNumber evidence="5">1.1.1.267</ecNumber>
    </recommendedName>
</protein>
<keyword evidence="6" id="KW-0479">Metal-binding</keyword>
<dbReference type="EMBL" id="CAEZVK010000054">
    <property type="protein sequence ID" value="CAB4629813.1"/>
    <property type="molecule type" value="Genomic_DNA"/>
</dbReference>
<dbReference type="PANTHER" id="PTHR30525:SF0">
    <property type="entry name" value="1-DEOXY-D-XYLULOSE 5-PHOSPHATE REDUCTOISOMERASE, CHLOROPLASTIC"/>
    <property type="match status" value="1"/>
</dbReference>
<evidence type="ECO:0000256" key="10">
    <source>
        <dbReference type="ARBA" id="ARBA00023229"/>
    </source>
</evidence>
<evidence type="ECO:0000256" key="3">
    <source>
        <dbReference type="ARBA" id="ARBA00005094"/>
    </source>
</evidence>
<evidence type="ECO:0000256" key="2">
    <source>
        <dbReference type="ARBA" id="ARBA00001946"/>
    </source>
</evidence>
<dbReference type="PIRSF" id="PIRSF006205">
    <property type="entry name" value="Dxp_reductismrs"/>
    <property type="match status" value="1"/>
</dbReference>
<reference evidence="15" key="1">
    <citation type="submission" date="2020-05" db="EMBL/GenBank/DDBJ databases">
        <authorList>
            <person name="Chiriac C."/>
            <person name="Salcher M."/>
            <person name="Ghai R."/>
            <person name="Kavagutti S V."/>
        </authorList>
    </citation>
    <scope>NUCLEOTIDE SEQUENCE</scope>
</reference>
<dbReference type="GO" id="GO:0030145">
    <property type="term" value="F:manganese ion binding"/>
    <property type="evidence" value="ECO:0007669"/>
    <property type="project" value="TreeGrafter"/>
</dbReference>
<evidence type="ECO:0000256" key="11">
    <source>
        <dbReference type="ARBA" id="ARBA00048543"/>
    </source>
</evidence>
<evidence type="ECO:0000256" key="1">
    <source>
        <dbReference type="ARBA" id="ARBA00001936"/>
    </source>
</evidence>
<dbReference type="AlphaFoldDB" id="A0A6J6J011"/>
<dbReference type="InterPro" id="IPR003821">
    <property type="entry name" value="DXP_reductoisomerase"/>
</dbReference>
<proteinExistence type="inferred from homology"/>
<dbReference type="SUPFAM" id="SSF69055">
    <property type="entry name" value="1-deoxy-D-xylulose-5-phosphate reductoisomerase, C-terminal domain"/>
    <property type="match status" value="1"/>
</dbReference>
<keyword evidence="7" id="KW-0521">NADP</keyword>
<evidence type="ECO:0000256" key="6">
    <source>
        <dbReference type="ARBA" id="ARBA00022723"/>
    </source>
</evidence>
<organism evidence="15">
    <name type="scientific">freshwater metagenome</name>
    <dbReference type="NCBI Taxonomy" id="449393"/>
    <lineage>
        <taxon>unclassified sequences</taxon>
        <taxon>metagenomes</taxon>
        <taxon>ecological metagenomes</taxon>
    </lineage>
</organism>